<organism evidence="1 2">
    <name type="scientific">Candidatus Yanofskybacteria bacterium RIFCSPHIGHO2_01_FULL_45_42</name>
    <dbReference type="NCBI Taxonomy" id="1802671"/>
    <lineage>
        <taxon>Bacteria</taxon>
        <taxon>Candidatus Yanofskyibacteriota</taxon>
    </lineage>
</organism>
<dbReference type="EMBL" id="MGJL01000007">
    <property type="protein sequence ID" value="OGN08317.1"/>
    <property type="molecule type" value="Genomic_DNA"/>
</dbReference>
<protein>
    <submittedName>
        <fullName evidence="1">Uncharacterized protein</fullName>
    </submittedName>
</protein>
<evidence type="ECO:0000313" key="1">
    <source>
        <dbReference type="EMBL" id="OGN08317.1"/>
    </source>
</evidence>
<comment type="caution">
    <text evidence="1">The sequence shown here is derived from an EMBL/GenBank/DDBJ whole genome shotgun (WGS) entry which is preliminary data.</text>
</comment>
<gene>
    <name evidence="1" type="ORF">A2750_00685</name>
</gene>
<reference evidence="1 2" key="1">
    <citation type="journal article" date="2016" name="Nat. Commun.">
        <title>Thousands of microbial genomes shed light on interconnected biogeochemical processes in an aquifer system.</title>
        <authorList>
            <person name="Anantharaman K."/>
            <person name="Brown C.T."/>
            <person name="Hug L.A."/>
            <person name="Sharon I."/>
            <person name="Castelle C.J."/>
            <person name="Probst A.J."/>
            <person name="Thomas B.C."/>
            <person name="Singh A."/>
            <person name="Wilkins M.J."/>
            <person name="Karaoz U."/>
            <person name="Brodie E.L."/>
            <person name="Williams K.H."/>
            <person name="Hubbard S.S."/>
            <person name="Banfield J.F."/>
        </authorList>
    </citation>
    <scope>NUCLEOTIDE SEQUENCE [LARGE SCALE GENOMIC DNA]</scope>
</reference>
<proteinExistence type="predicted"/>
<dbReference type="Proteomes" id="UP000178023">
    <property type="component" value="Unassembled WGS sequence"/>
</dbReference>
<name>A0A1F8F5A3_9BACT</name>
<evidence type="ECO:0000313" key="2">
    <source>
        <dbReference type="Proteomes" id="UP000178023"/>
    </source>
</evidence>
<sequence length="71" mass="8153">MSTPHESVGWLGSYGTQVVIYECDASNHTCHRQISEFLKCEFKEGQSDEKSSIIKYKRPVRGYPERLADKT</sequence>
<accession>A0A1F8F5A3</accession>
<dbReference type="AlphaFoldDB" id="A0A1F8F5A3"/>